<keyword evidence="5" id="KW-0694">RNA-binding</keyword>
<evidence type="ECO:0000256" key="2">
    <source>
        <dbReference type="ARBA" id="ARBA00023274"/>
    </source>
</evidence>
<organism evidence="7 8">
    <name type="scientific">Mycoplasma wenyonii</name>
    <dbReference type="NCBI Taxonomy" id="65123"/>
    <lineage>
        <taxon>Bacteria</taxon>
        <taxon>Bacillati</taxon>
        <taxon>Mycoplasmatota</taxon>
        <taxon>Mollicutes</taxon>
        <taxon>Mycoplasmataceae</taxon>
        <taxon>Mycoplasma</taxon>
    </lineage>
</organism>
<dbReference type="GO" id="GO:0022625">
    <property type="term" value="C:cytosolic large ribosomal subunit"/>
    <property type="evidence" value="ECO:0007669"/>
    <property type="project" value="TreeGrafter"/>
</dbReference>
<dbReference type="GO" id="GO:0019843">
    <property type="term" value="F:rRNA binding"/>
    <property type="evidence" value="ECO:0007669"/>
    <property type="project" value="UniProtKB-KW"/>
</dbReference>
<dbReference type="InterPro" id="IPR036789">
    <property type="entry name" value="Ribosomal_uL6-like_a/b-dom_sf"/>
</dbReference>
<evidence type="ECO:0000313" key="8">
    <source>
        <dbReference type="Proteomes" id="UP000249762"/>
    </source>
</evidence>
<evidence type="ECO:0000256" key="4">
    <source>
        <dbReference type="RuleBase" id="RU003869"/>
    </source>
</evidence>
<dbReference type="Gene3D" id="3.90.930.12">
    <property type="entry name" value="Ribosomal protein L6, alpha-beta domain"/>
    <property type="match status" value="2"/>
</dbReference>
<accession>A0A328PUD0</accession>
<dbReference type="PANTHER" id="PTHR11655:SF14">
    <property type="entry name" value="LARGE RIBOSOMAL SUBUNIT PROTEIN UL6M"/>
    <property type="match status" value="1"/>
</dbReference>
<dbReference type="RefSeq" id="WP_112665447.1">
    <property type="nucleotide sequence ID" value="NZ_QKVO01000006.1"/>
</dbReference>
<reference evidence="8" key="1">
    <citation type="submission" date="2018-06" db="EMBL/GenBank/DDBJ databases">
        <authorList>
            <person name="Martinez Ocampo F."/>
            <person name="Quiroz Castaneda R.E."/>
            <person name="Rojas Lopez X."/>
        </authorList>
    </citation>
    <scope>NUCLEOTIDE SEQUENCE [LARGE SCALE GENOMIC DNA]</scope>
    <source>
        <strain evidence="8">INIFAP02</strain>
    </source>
</reference>
<dbReference type="EMBL" id="QKVO01000006">
    <property type="protein sequence ID" value="RAO95021.1"/>
    <property type="molecule type" value="Genomic_DNA"/>
</dbReference>
<dbReference type="SUPFAM" id="SSF56053">
    <property type="entry name" value="Ribosomal protein L6"/>
    <property type="match status" value="2"/>
</dbReference>
<evidence type="ECO:0000256" key="1">
    <source>
        <dbReference type="ARBA" id="ARBA00022980"/>
    </source>
</evidence>
<keyword evidence="5" id="KW-0699">rRNA-binding</keyword>
<dbReference type="InterPro" id="IPR000702">
    <property type="entry name" value="Ribosomal_uL6-like"/>
</dbReference>
<dbReference type="Pfam" id="PF00347">
    <property type="entry name" value="Ribosomal_L6"/>
    <property type="match status" value="1"/>
</dbReference>
<dbReference type="PANTHER" id="PTHR11655">
    <property type="entry name" value="60S/50S RIBOSOMAL PROTEIN L6/L9"/>
    <property type="match status" value="1"/>
</dbReference>
<keyword evidence="1 4" id="KW-0689">Ribosomal protein</keyword>
<evidence type="ECO:0000256" key="3">
    <source>
        <dbReference type="ARBA" id="ARBA00035454"/>
    </source>
</evidence>
<dbReference type="InterPro" id="IPR020040">
    <property type="entry name" value="Ribosomal_uL6_a/b-dom"/>
</dbReference>
<keyword evidence="2 4" id="KW-0687">Ribonucleoprotein</keyword>
<dbReference type="OrthoDB" id="9805007at2"/>
<dbReference type="AlphaFoldDB" id="A0A328PUD0"/>
<name>A0A328PUD0_9MOLU</name>
<comment type="similarity">
    <text evidence="4">Belongs to the universal ribosomal protein uL6 family.</text>
</comment>
<dbReference type="Proteomes" id="UP000249762">
    <property type="component" value="Unassembled WGS sequence"/>
</dbReference>
<comment type="function">
    <text evidence="5">This protein binds to the 23S rRNA, and is important in its secondary structure. It is located near the subunit interface in the base of the L7/L12 stalk, and near the tRNA binding site of the peptidyltransferase center.</text>
</comment>
<protein>
    <recommendedName>
        <fullName evidence="3 5">50S ribosomal protein L6</fullName>
    </recommendedName>
</protein>
<feature type="domain" description="Large ribosomal subunit protein uL6 alpha-beta" evidence="6">
    <location>
        <begin position="92"/>
        <end position="165"/>
    </location>
</feature>
<dbReference type="InterPro" id="IPR019906">
    <property type="entry name" value="Ribosomal_uL6_bac-type"/>
</dbReference>
<dbReference type="GO" id="GO:0003735">
    <property type="term" value="F:structural constituent of ribosome"/>
    <property type="evidence" value="ECO:0007669"/>
    <property type="project" value="InterPro"/>
</dbReference>
<dbReference type="GO" id="GO:0002181">
    <property type="term" value="P:cytoplasmic translation"/>
    <property type="evidence" value="ECO:0007669"/>
    <property type="project" value="TreeGrafter"/>
</dbReference>
<evidence type="ECO:0000256" key="5">
    <source>
        <dbReference type="RuleBase" id="RU003870"/>
    </source>
</evidence>
<evidence type="ECO:0000259" key="6">
    <source>
        <dbReference type="Pfam" id="PF00347"/>
    </source>
</evidence>
<keyword evidence="8" id="KW-1185">Reference proteome</keyword>
<sequence>MSRVGNRKLDLPPEVKLEFTDNSLVFSKGDKVRTINYDPMVVKVKLENSILSFERANSSKFSNMMQGTLNSLSQGAIIGLVKGFEKKLIIDGAGYKATKKDKTLVLALGYSKEISLKIPEDIEMELSSSGKDLTLKSHNKEVLGEFAALIKKQRPVEPYKLKGIRIEGDIVIRKAGKSAEKSKK</sequence>
<gene>
    <name evidence="7" type="ORF">DNK47_01925</name>
</gene>
<proteinExistence type="inferred from homology"/>
<evidence type="ECO:0000313" key="7">
    <source>
        <dbReference type="EMBL" id="RAO95021.1"/>
    </source>
</evidence>
<dbReference type="PRINTS" id="PR00059">
    <property type="entry name" value="RIBOSOMALL6"/>
</dbReference>
<dbReference type="PIRSF" id="PIRSF002162">
    <property type="entry name" value="Ribosomal_L6"/>
    <property type="match status" value="1"/>
</dbReference>
<comment type="caution">
    <text evidence="7">The sequence shown here is derived from an EMBL/GenBank/DDBJ whole genome shotgun (WGS) entry which is preliminary data.</text>
</comment>